<dbReference type="EnsemblMetazoa" id="PPAI006674-RA">
    <property type="protein sequence ID" value="PPAI006674-PA"/>
    <property type="gene ID" value="PPAI006674"/>
</dbReference>
<dbReference type="EMBL" id="AJVK01033390">
    <property type="status" value="NOT_ANNOTATED_CDS"/>
    <property type="molecule type" value="Genomic_DNA"/>
</dbReference>
<evidence type="ECO:0000313" key="2">
    <source>
        <dbReference type="EnsemblMetazoa" id="PPAI006674-PA"/>
    </source>
</evidence>
<protein>
    <submittedName>
        <fullName evidence="2">Uncharacterized protein</fullName>
    </submittedName>
</protein>
<reference evidence="2" key="1">
    <citation type="submission" date="2022-08" db="UniProtKB">
        <authorList>
            <consortium name="EnsemblMetazoa"/>
        </authorList>
    </citation>
    <scope>IDENTIFICATION</scope>
    <source>
        <strain evidence="2">Israel</strain>
    </source>
</reference>
<accession>A0A1B0DF65</accession>
<organism evidence="2 3">
    <name type="scientific">Phlebotomus papatasi</name>
    <name type="common">Sandfly</name>
    <dbReference type="NCBI Taxonomy" id="29031"/>
    <lineage>
        <taxon>Eukaryota</taxon>
        <taxon>Metazoa</taxon>
        <taxon>Ecdysozoa</taxon>
        <taxon>Arthropoda</taxon>
        <taxon>Hexapoda</taxon>
        <taxon>Insecta</taxon>
        <taxon>Pterygota</taxon>
        <taxon>Neoptera</taxon>
        <taxon>Endopterygota</taxon>
        <taxon>Diptera</taxon>
        <taxon>Nematocera</taxon>
        <taxon>Psychodoidea</taxon>
        <taxon>Psychodidae</taxon>
        <taxon>Phlebotomus</taxon>
        <taxon>Phlebotomus</taxon>
    </lineage>
</organism>
<name>A0A1B0DF65_PHLPP</name>
<feature type="region of interest" description="Disordered" evidence="1">
    <location>
        <begin position="1"/>
        <end position="64"/>
    </location>
</feature>
<dbReference type="Proteomes" id="UP000092462">
    <property type="component" value="Unassembled WGS sequence"/>
</dbReference>
<sequence length="64" mass="7157">MSSTGKQKKGSSGVRILWIPGRKKHNYKGRYEPTNKGQTHGQHTKKIEPWSLGGSKGQRDLVNP</sequence>
<feature type="compositionally biased region" description="Low complexity" evidence="1">
    <location>
        <begin position="1"/>
        <end position="13"/>
    </location>
</feature>
<dbReference type="AlphaFoldDB" id="A0A1B0DF65"/>
<dbReference type="VEuPathDB" id="VectorBase:PPAPM1_007968"/>
<evidence type="ECO:0000256" key="1">
    <source>
        <dbReference type="SAM" id="MobiDB-lite"/>
    </source>
</evidence>
<proteinExistence type="predicted"/>
<dbReference type="VEuPathDB" id="VectorBase:PPAI006674"/>
<keyword evidence="3" id="KW-1185">Reference proteome</keyword>
<evidence type="ECO:0000313" key="3">
    <source>
        <dbReference type="Proteomes" id="UP000092462"/>
    </source>
</evidence>